<feature type="non-terminal residue" evidence="2">
    <location>
        <position position="1"/>
    </location>
</feature>
<evidence type="ECO:0000313" key="2">
    <source>
        <dbReference type="EMBL" id="SVA08897.1"/>
    </source>
</evidence>
<dbReference type="EMBL" id="UINC01003745">
    <property type="protein sequence ID" value="SVA08897.1"/>
    <property type="molecule type" value="Genomic_DNA"/>
</dbReference>
<protein>
    <submittedName>
        <fullName evidence="2">Uncharacterized protein</fullName>
    </submittedName>
</protein>
<reference evidence="2" key="1">
    <citation type="submission" date="2018-05" db="EMBL/GenBank/DDBJ databases">
        <authorList>
            <person name="Lanie J.A."/>
            <person name="Ng W.-L."/>
            <person name="Kazmierczak K.M."/>
            <person name="Andrzejewski T.M."/>
            <person name="Davidsen T.M."/>
            <person name="Wayne K.J."/>
            <person name="Tettelin H."/>
            <person name="Glass J.I."/>
            <person name="Rusch D."/>
            <person name="Podicherti R."/>
            <person name="Tsui H.-C.T."/>
            <person name="Winkler M.E."/>
        </authorList>
    </citation>
    <scope>NUCLEOTIDE SEQUENCE</scope>
</reference>
<evidence type="ECO:0000256" key="1">
    <source>
        <dbReference type="SAM" id="MobiDB-lite"/>
    </source>
</evidence>
<proteinExistence type="predicted"/>
<organism evidence="2">
    <name type="scientific">marine metagenome</name>
    <dbReference type="NCBI Taxonomy" id="408172"/>
    <lineage>
        <taxon>unclassified sequences</taxon>
        <taxon>metagenomes</taxon>
        <taxon>ecological metagenomes</taxon>
    </lineage>
</organism>
<sequence>QEHIRAYNDSSTQTIEPDKPIH</sequence>
<feature type="region of interest" description="Disordered" evidence="1">
    <location>
        <begin position="1"/>
        <end position="22"/>
    </location>
</feature>
<accession>A0A381T2G2</accession>
<dbReference type="AlphaFoldDB" id="A0A381T2G2"/>
<gene>
    <name evidence="2" type="ORF">METZ01_LOCUS61751</name>
</gene>
<name>A0A381T2G2_9ZZZZ</name>